<protein>
    <submittedName>
        <fullName evidence="7">Histidine triad nucleotide-binding protein 3-like</fullName>
    </submittedName>
</protein>
<name>A0A8C5NGS8_GOUWI</name>
<dbReference type="PANTHER" id="PTHR12486:SF6">
    <property type="entry name" value="ADENOSINE 5'-MONOPHOSPHORAMIDASE HINT3"/>
    <property type="match status" value="1"/>
</dbReference>
<dbReference type="PROSITE" id="PS51084">
    <property type="entry name" value="HIT_2"/>
    <property type="match status" value="1"/>
</dbReference>
<dbReference type="AlphaFoldDB" id="A0A8C5NGS8"/>
<evidence type="ECO:0000313" key="8">
    <source>
        <dbReference type="Proteomes" id="UP000694680"/>
    </source>
</evidence>
<dbReference type="SUPFAM" id="SSF54197">
    <property type="entry name" value="HIT-like"/>
    <property type="match status" value="1"/>
</dbReference>
<keyword evidence="8" id="KW-1185">Reference proteome</keyword>
<comment type="catalytic activity">
    <reaction evidence="1">
        <text>adenosine 5'-phosphoramidate + H2O = NH4(+) + AMP</text>
        <dbReference type="Rhea" id="RHEA:67916"/>
        <dbReference type="ChEBI" id="CHEBI:15377"/>
        <dbReference type="ChEBI" id="CHEBI:28938"/>
        <dbReference type="ChEBI" id="CHEBI:57890"/>
        <dbReference type="ChEBI" id="CHEBI:456215"/>
    </reaction>
</comment>
<evidence type="ECO:0000256" key="2">
    <source>
        <dbReference type="ARBA" id="ARBA00025764"/>
    </source>
</evidence>
<evidence type="ECO:0000259" key="6">
    <source>
        <dbReference type="PROSITE" id="PS51084"/>
    </source>
</evidence>
<dbReference type="InterPro" id="IPR001310">
    <property type="entry name" value="Histidine_triad_HIT"/>
</dbReference>
<feature type="short sequence motif" description="Histidine triad motif" evidence="4 5">
    <location>
        <begin position="103"/>
        <end position="107"/>
    </location>
</feature>
<reference evidence="7" key="1">
    <citation type="submission" date="2020-06" db="EMBL/GenBank/DDBJ databases">
        <authorList>
            <consortium name="Wellcome Sanger Institute Data Sharing"/>
        </authorList>
    </citation>
    <scope>NUCLEOTIDE SEQUENCE [LARGE SCALE GENOMIC DNA]</scope>
</reference>
<feature type="domain" description="HIT" evidence="6">
    <location>
        <begin position="11"/>
        <end position="119"/>
    </location>
</feature>
<dbReference type="GO" id="GO:0003824">
    <property type="term" value="F:catalytic activity"/>
    <property type="evidence" value="ECO:0007669"/>
    <property type="project" value="InterPro"/>
</dbReference>
<reference evidence="7" key="3">
    <citation type="submission" date="2025-09" db="UniProtKB">
        <authorList>
            <consortium name="Ensembl"/>
        </authorList>
    </citation>
    <scope>IDENTIFICATION</scope>
</reference>
<accession>A0A8C5NGS8</accession>
<dbReference type="InterPro" id="IPR011146">
    <property type="entry name" value="HIT-like"/>
</dbReference>
<proteinExistence type="inferred from homology"/>
<dbReference type="Gene3D" id="3.30.428.10">
    <property type="entry name" value="HIT-like"/>
    <property type="match status" value="1"/>
</dbReference>
<evidence type="ECO:0000256" key="4">
    <source>
        <dbReference type="PIRSR" id="PIRSR601310-3"/>
    </source>
</evidence>
<feature type="active site" description="Tele-AMP-histidine intermediate" evidence="3">
    <location>
        <position position="105"/>
    </location>
</feature>
<evidence type="ECO:0000313" key="7">
    <source>
        <dbReference type="Ensembl" id="ENSGWIP00000054301.1"/>
    </source>
</evidence>
<dbReference type="PRINTS" id="PR00332">
    <property type="entry name" value="HISTRIAD"/>
</dbReference>
<evidence type="ECO:0000256" key="3">
    <source>
        <dbReference type="PIRSR" id="PIRSR601310-1"/>
    </source>
</evidence>
<dbReference type="Proteomes" id="UP000694680">
    <property type="component" value="Chromosome 24"/>
</dbReference>
<evidence type="ECO:0000256" key="1">
    <source>
        <dbReference type="ARBA" id="ARBA00024472"/>
    </source>
</evidence>
<gene>
    <name evidence="7" type="primary">LOC114457887</name>
</gene>
<organism evidence="7 8">
    <name type="scientific">Gouania willdenowi</name>
    <name type="common">Blunt-snouted clingfish</name>
    <name type="synonym">Lepadogaster willdenowi</name>
    <dbReference type="NCBI Taxonomy" id="441366"/>
    <lineage>
        <taxon>Eukaryota</taxon>
        <taxon>Metazoa</taxon>
        <taxon>Chordata</taxon>
        <taxon>Craniata</taxon>
        <taxon>Vertebrata</taxon>
        <taxon>Euteleostomi</taxon>
        <taxon>Actinopterygii</taxon>
        <taxon>Neopterygii</taxon>
        <taxon>Teleostei</taxon>
        <taxon>Neoteleostei</taxon>
        <taxon>Acanthomorphata</taxon>
        <taxon>Ovalentaria</taxon>
        <taxon>Blenniimorphae</taxon>
        <taxon>Blenniiformes</taxon>
        <taxon>Gobiesocoidei</taxon>
        <taxon>Gobiesocidae</taxon>
        <taxon>Gobiesocinae</taxon>
        <taxon>Gouania</taxon>
    </lineage>
</organism>
<evidence type="ECO:0000256" key="5">
    <source>
        <dbReference type="PROSITE-ProRule" id="PRU00464"/>
    </source>
</evidence>
<comment type="similarity">
    <text evidence="2">Belongs to the HINT family.</text>
</comment>
<sequence length="151" mass="17135">MASEESEDCCSFCKIANNESDTEVLLSDDELLCFRDVRPGAAHHYLIITRRHIDDCKALNGDHVGLVERMKEMGRNILARNEVCDTKDVWFGFHIPPMVSVPHLHLHALAPVSEMDLKSQLHYGPKSHWFITVGPTCLNCAMKIHKMIILL</sequence>
<dbReference type="PANTHER" id="PTHR12486">
    <property type="entry name" value="APRATAXIN-RELATED"/>
    <property type="match status" value="1"/>
</dbReference>
<dbReference type="Ensembl" id="ENSGWIT00000058522.1">
    <property type="protein sequence ID" value="ENSGWIP00000054301.1"/>
    <property type="gene ID" value="ENSGWIG00000025973.1"/>
</dbReference>
<dbReference type="InterPro" id="IPR036265">
    <property type="entry name" value="HIT-like_sf"/>
</dbReference>
<dbReference type="Pfam" id="PF11969">
    <property type="entry name" value="DcpS_C"/>
    <property type="match status" value="1"/>
</dbReference>
<reference evidence="7" key="2">
    <citation type="submission" date="2025-08" db="UniProtKB">
        <authorList>
            <consortium name="Ensembl"/>
        </authorList>
    </citation>
    <scope>IDENTIFICATION</scope>
</reference>